<evidence type="ECO:0000256" key="4">
    <source>
        <dbReference type="ARBA" id="ARBA00022840"/>
    </source>
</evidence>
<evidence type="ECO:0000256" key="1">
    <source>
        <dbReference type="ARBA" id="ARBA00022679"/>
    </source>
</evidence>
<dbReference type="PANTHER" id="PTHR43289">
    <property type="entry name" value="MITOGEN-ACTIVATED PROTEIN KINASE KINASE KINASE 20-RELATED"/>
    <property type="match status" value="1"/>
</dbReference>
<dbReference type="InterPro" id="IPR017441">
    <property type="entry name" value="Protein_kinase_ATP_BS"/>
</dbReference>
<dbReference type="PROSITE" id="PS00108">
    <property type="entry name" value="PROTEIN_KINASE_ST"/>
    <property type="match status" value="1"/>
</dbReference>
<dbReference type="PROSITE" id="PS50011">
    <property type="entry name" value="PROTEIN_KINASE_DOM"/>
    <property type="match status" value="1"/>
</dbReference>
<dbReference type="Proteomes" id="UP000292627">
    <property type="component" value="Unassembled WGS sequence"/>
</dbReference>
<accession>A0A4Q8LB88</accession>
<keyword evidence="6" id="KW-1133">Transmembrane helix</keyword>
<keyword evidence="6" id="KW-0812">Transmembrane</keyword>
<dbReference type="Pfam" id="PF00069">
    <property type="entry name" value="Pkinase"/>
    <property type="match status" value="1"/>
</dbReference>
<proteinExistence type="predicted"/>
<dbReference type="GO" id="GO:0004674">
    <property type="term" value="F:protein serine/threonine kinase activity"/>
    <property type="evidence" value="ECO:0007669"/>
    <property type="project" value="UniProtKB-KW"/>
</dbReference>
<protein>
    <submittedName>
        <fullName evidence="8">Serine/threonine protein kinase</fullName>
    </submittedName>
</protein>
<gene>
    <name evidence="8" type="ORF">EA660_09170</name>
</gene>
<feature type="transmembrane region" description="Helical" evidence="6">
    <location>
        <begin position="383"/>
        <end position="403"/>
    </location>
</feature>
<dbReference type="SMART" id="SM00028">
    <property type="entry name" value="TPR"/>
    <property type="match status" value="6"/>
</dbReference>
<dbReference type="PANTHER" id="PTHR43289:SF34">
    <property type="entry name" value="SERINE_THREONINE-PROTEIN KINASE YBDM-RELATED"/>
    <property type="match status" value="1"/>
</dbReference>
<evidence type="ECO:0000259" key="7">
    <source>
        <dbReference type="PROSITE" id="PS50011"/>
    </source>
</evidence>
<dbReference type="RefSeq" id="WP_130551233.1">
    <property type="nucleotide sequence ID" value="NZ_SHMC01000003.1"/>
</dbReference>
<dbReference type="InterPro" id="IPR019734">
    <property type="entry name" value="TPR_rpt"/>
</dbReference>
<comment type="caution">
    <text evidence="8">The sequence shown here is derived from an EMBL/GenBank/DDBJ whole genome shotgun (WGS) entry which is preliminary data.</text>
</comment>
<keyword evidence="1" id="KW-0808">Transferase</keyword>
<dbReference type="Gene3D" id="3.30.200.20">
    <property type="entry name" value="Phosphorylase Kinase, domain 1"/>
    <property type="match status" value="1"/>
</dbReference>
<dbReference type="Gene3D" id="1.25.40.10">
    <property type="entry name" value="Tetratricopeptide repeat domain"/>
    <property type="match status" value="2"/>
</dbReference>
<dbReference type="SUPFAM" id="SSF56112">
    <property type="entry name" value="Protein kinase-like (PK-like)"/>
    <property type="match status" value="1"/>
</dbReference>
<evidence type="ECO:0000313" key="8">
    <source>
        <dbReference type="EMBL" id="TAA25609.1"/>
    </source>
</evidence>
<dbReference type="CDD" id="cd14014">
    <property type="entry name" value="STKc_PknB_like"/>
    <property type="match status" value="1"/>
</dbReference>
<evidence type="ECO:0000256" key="3">
    <source>
        <dbReference type="ARBA" id="ARBA00022777"/>
    </source>
</evidence>
<dbReference type="InterPro" id="IPR011990">
    <property type="entry name" value="TPR-like_helical_dom_sf"/>
</dbReference>
<dbReference type="Pfam" id="PF13424">
    <property type="entry name" value="TPR_12"/>
    <property type="match status" value="1"/>
</dbReference>
<dbReference type="Gene3D" id="1.10.510.10">
    <property type="entry name" value="Transferase(Phosphotransferase) domain 1"/>
    <property type="match status" value="1"/>
</dbReference>
<dbReference type="InterPro" id="IPR011009">
    <property type="entry name" value="Kinase-like_dom_sf"/>
</dbReference>
<sequence>MDSARWQRLSPLLDLLLDMGPEEREQALARHRQHDPALADELAALLALDQGVGDSFPPPLHEPQPSLRPGTRIGPYVLEHLLGEGGMGMVWRARRAEGGYQRRVALKLLHPGFADHRLRLRFSRERDILARLEHPHIGRLLDAGVGDQGQPYLALEYVEGLPITDYCRQHGQALEARLALFRQVCQAVSHAHANLIVHRDLKPSNILVTAHGQARLLDFGIAKLLDTPDGAVARTELRAFTLHYAAPEQVRGEPVTTRTDVYALGVVLYEMLTGHKPYRLRGNNPLQWEQAIVAVDPPRPSQRVLGAGETGEVGLDARRQARRLRGDLDRIVLKALAKRPEERYPSVEALSADLGRHLQGLPVQARRQSLAYRLGKYATRRRWWLMAAALAICVLVGAAAISLRQAREAMREAQRAQAMQDFVIGLFDNTGAAPRGEAVDTRKLLEAGAARGERELAGQPLAHAELLAVVGRLRLGLGDYEQALALLARGQALLAATPDPPAQLRLQLATQRGRALALLDRGAECVSLLGPLQPLAQSRRGVEQTMANDFLSQYARCLRQVDRPDEARALFEQVLARQQLIERPTNQAQSLLDLAQTATDRGDEPAAFALYRQALTQLRDQPDTALEIDVLRGFGAAQRLRGETDAAQASFQRALDLATAFYDPRHPTVGHLRANLMALDVDRGRYAQAERQARTLLTGVQQQLGPQHRRTGLAWNSLGIIAMERGDSAQALADIARAIAIWRAPGNEGLLHGGLFNLGLAQLAAGQPEQALRAFQESRRLRVARYGAESEIVGEADRMIGQALADAGTPDQAAPWFDSAVRLSTGKTAMPLRQRAAELAQARNQARLGQLAPAQATMARLAQLPIDTSETQRLVWRARAYLAESRCGSAAPAPASDLKALQNELHGAQPEGGTLVREIDHIAQACNARLLARNR</sequence>
<dbReference type="SMART" id="SM00220">
    <property type="entry name" value="S_TKc"/>
    <property type="match status" value="1"/>
</dbReference>
<name>A0A4Q8LB88_9GAMM</name>
<keyword evidence="8" id="KW-0723">Serine/threonine-protein kinase</keyword>
<evidence type="ECO:0000256" key="5">
    <source>
        <dbReference type="PROSITE-ProRule" id="PRU10141"/>
    </source>
</evidence>
<dbReference type="InterPro" id="IPR008271">
    <property type="entry name" value="Ser/Thr_kinase_AS"/>
</dbReference>
<reference evidence="8 9" key="1">
    <citation type="submission" date="2019-02" db="EMBL/GenBank/DDBJ databases">
        <title>WGS of Pseudoxanthomonas species novum from clinical isolates.</title>
        <authorList>
            <person name="Bernier A.-M."/>
            <person name="Bernard K."/>
            <person name="Vachon A."/>
        </authorList>
    </citation>
    <scope>NUCLEOTIDE SEQUENCE [LARGE SCALE GENOMIC DNA]</scope>
    <source>
        <strain evidence="8 9">NML171200</strain>
    </source>
</reference>
<dbReference type="PROSITE" id="PS00107">
    <property type="entry name" value="PROTEIN_KINASE_ATP"/>
    <property type="match status" value="1"/>
</dbReference>
<dbReference type="GO" id="GO:0005524">
    <property type="term" value="F:ATP binding"/>
    <property type="evidence" value="ECO:0007669"/>
    <property type="project" value="UniProtKB-UniRule"/>
</dbReference>
<dbReference type="OrthoDB" id="9801841at2"/>
<evidence type="ECO:0000256" key="2">
    <source>
        <dbReference type="ARBA" id="ARBA00022741"/>
    </source>
</evidence>
<organism evidence="8 9">
    <name type="scientific">Pseudoxanthomonas winnipegensis</name>
    <dbReference type="NCBI Taxonomy" id="2480810"/>
    <lineage>
        <taxon>Bacteria</taxon>
        <taxon>Pseudomonadati</taxon>
        <taxon>Pseudomonadota</taxon>
        <taxon>Gammaproteobacteria</taxon>
        <taxon>Lysobacterales</taxon>
        <taxon>Lysobacteraceae</taxon>
        <taxon>Pseudoxanthomonas</taxon>
    </lineage>
</organism>
<keyword evidence="3 8" id="KW-0418">Kinase</keyword>
<keyword evidence="6" id="KW-0472">Membrane</keyword>
<dbReference type="EMBL" id="SHMC01000003">
    <property type="protein sequence ID" value="TAA25609.1"/>
    <property type="molecule type" value="Genomic_DNA"/>
</dbReference>
<evidence type="ECO:0000256" key="6">
    <source>
        <dbReference type="SAM" id="Phobius"/>
    </source>
</evidence>
<keyword evidence="4 5" id="KW-0067">ATP-binding</keyword>
<keyword evidence="2 5" id="KW-0547">Nucleotide-binding</keyword>
<feature type="binding site" evidence="5">
    <location>
        <position position="107"/>
    </location>
    <ligand>
        <name>ATP</name>
        <dbReference type="ChEBI" id="CHEBI:30616"/>
    </ligand>
</feature>
<feature type="domain" description="Protein kinase" evidence="7">
    <location>
        <begin position="76"/>
        <end position="360"/>
    </location>
</feature>
<dbReference type="AlphaFoldDB" id="A0A4Q8LB88"/>
<dbReference type="InterPro" id="IPR000719">
    <property type="entry name" value="Prot_kinase_dom"/>
</dbReference>
<dbReference type="SUPFAM" id="SSF48452">
    <property type="entry name" value="TPR-like"/>
    <property type="match status" value="1"/>
</dbReference>
<evidence type="ECO:0000313" key="9">
    <source>
        <dbReference type="Proteomes" id="UP000292627"/>
    </source>
</evidence>